<evidence type="ECO:0000313" key="4">
    <source>
        <dbReference type="EMBL" id="NKS26614.1"/>
    </source>
</evidence>
<evidence type="ECO:0000313" key="7">
    <source>
        <dbReference type="Proteomes" id="UP000808906"/>
    </source>
</evidence>
<dbReference type="SMART" id="SM00923">
    <property type="entry name" value="MbtH"/>
    <property type="match status" value="1"/>
</dbReference>
<dbReference type="SUPFAM" id="SSF160582">
    <property type="entry name" value="MbtH-like"/>
    <property type="match status" value="1"/>
</dbReference>
<protein>
    <submittedName>
        <fullName evidence="2">MbtH family NRPS accessory protein</fullName>
    </submittedName>
</protein>
<dbReference type="InterPro" id="IPR005153">
    <property type="entry name" value="MbtH-like_dom"/>
</dbReference>
<dbReference type="Proteomes" id="UP000808906">
    <property type="component" value="Unassembled WGS sequence"/>
</dbReference>
<organism evidence="2 7">
    <name type="scientific">Rhodococcus hoagii</name>
    <name type="common">Corynebacterium equii</name>
    <dbReference type="NCBI Taxonomy" id="43767"/>
    <lineage>
        <taxon>Bacteria</taxon>
        <taxon>Bacillati</taxon>
        <taxon>Actinomycetota</taxon>
        <taxon>Actinomycetes</taxon>
        <taxon>Mycobacteriales</taxon>
        <taxon>Nocardiaceae</taxon>
        <taxon>Prescottella</taxon>
    </lineage>
</organism>
<dbReference type="PANTHER" id="PTHR38444:SF1">
    <property type="entry name" value="ENTEROBACTIN BIOSYNTHESIS PROTEIN YBDZ"/>
    <property type="match status" value="1"/>
</dbReference>
<dbReference type="Proteomes" id="UP000738270">
    <property type="component" value="Unassembled WGS sequence"/>
</dbReference>
<dbReference type="EMBL" id="WUXR01000001">
    <property type="protein sequence ID" value="MBM4564403.1"/>
    <property type="molecule type" value="Genomic_DNA"/>
</dbReference>
<comment type="caution">
    <text evidence="2">The sequence shown here is derived from an EMBL/GenBank/DDBJ whole genome shotgun (WGS) entry which is preliminary data.</text>
</comment>
<dbReference type="InterPro" id="IPR037407">
    <property type="entry name" value="MLP_fam"/>
</dbReference>
<dbReference type="Gene3D" id="3.90.820.10">
    <property type="entry name" value="Structural Genomics, Unknown Function 30-nov-00 1gh9 Mol_id"/>
    <property type="match status" value="1"/>
</dbReference>
<dbReference type="AlphaFoldDB" id="A0A9Q4WMT5"/>
<sequence>MVCITFRRQRSRGETVTNPFDDADAEYLVLVNEENQHSLWPAFADVPSGWAVVHGRDTRRACVAYIDAHWTDLRPPATVVASEHDSSLG</sequence>
<dbReference type="GO" id="GO:0005829">
    <property type="term" value="C:cytosol"/>
    <property type="evidence" value="ECO:0007669"/>
    <property type="project" value="TreeGrafter"/>
</dbReference>
<dbReference type="EMBL" id="WVBC01000001">
    <property type="protein sequence ID" value="NKT76866.1"/>
    <property type="molecule type" value="Genomic_DNA"/>
</dbReference>
<reference evidence="4" key="2">
    <citation type="journal article" date="2020" name="Environ. Microbiol.">
        <title>The novel and transferable erm(51) gene confers Macrolides, Lincosamides, and Streptogramins B (MLSB) resistance to clonal Rhodococcus equi in the environment.</title>
        <authorList>
            <person name="Huber L."/>
            <person name="Giguere S."/>
            <person name="Slovis N.M."/>
            <person name="Alvarez-Narvaez S."/>
            <person name="Hart K.A."/>
            <person name="Greiter M."/>
            <person name="Morris E.R.A."/>
            <person name="Cohen N.D."/>
        </authorList>
    </citation>
    <scope>NUCLEOTIDE SEQUENCE</scope>
    <source>
        <strain evidence="5">Lh_116_1</strain>
        <strain evidence="4">Lh_141_1</strain>
        <strain evidence="6">Lh_16_1</strain>
    </source>
</reference>
<dbReference type="InterPro" id="IPR038020">
    <property type="entry name" value="MbtH-like_sf"/>
</dbReference>
<proteinExistence type="predicted"/>
<evidence type="ECO:0000313" key="5">
    <source>
        <dbReference type="EMBL" id="NKT76866.1"/>
    </source>
</evidence>
<dbReference type="Proteomes" id="UP000605618">
    <property type="component" value="Unassembled WGS sequence"/>
</dbReference>
<reference evidence="2" key="1">
    <citation type="submission" date="2019-11" db="EMBL/GenBank/DDBJ databases">
        <title>Spread of Macrolides and rifampicin resistant Rhodococcus equi in clinical isolates in the USA.</title>
        <authorList>
            <person name="Alvarez-Narvaez S."/>
            <person name="Huber L."/>
            <person name="Cohen N.D."/>
            <person name="Slovis N."/>
            <person name="Greiter M."/>
            <person name="Giguere S."/>
            <person name="Hart K."/>
        </authorList>
    </citation>
    <scope>NUCLEOTIDE SEQUENCE</scope>
    <source>
        <strain evidence="2">Lh_17</strain>
        <strain evidence="3">Lh_38</strain>
    </source>
</reference>
<name>A0A9Q4WMT5_RHOHA</name>
<feature type="domain" description="MbtH-like" evidence="1">
    <location>
        <begin position="18"/>
        <end position="68"/>
    </location>
</feature>
<gene>
    <name evidence="2" type="ORF">GS441_02710</name>
    <name evidence="3" type="ORF">GS453_28950</name>
    <name evidence="4" type="ORF">GS505_12475</name>
    <name evidence="5" type="ORF">GS882_01280</name>
    <name evidence="6" type="ORF">GS947_18885</name>
</gene>
<accession>A0A9Q4WMT5</accession>
<evidence type="ECO:0000313" key="6">
    <source>
        <dbReference type="EMBL" id="NKW43592.1"/>
    </source>
</evidence>
<dbReference type="EMBL" id="WVDC01000010">
    <property type="protein sequence ID" value="NKW43592.1"/>
    <property type="molecule type" value="Genomic_DNA"/>
</dbReference>
<evidence type="ECO:0000259" key="1">
    <source>
        <dbReference type="SMART" id="SM00923"/>
    </source>
</evidence>
<dbReference type="Pfam" id="PF03621">
    <property type="entry name" value="MbtH"/>
    <property type="match status" value="1"/>
</dbReference>
<evidence type="ECO:0000313" key="3">
    <source>
        <dbReference type="EMBL" id="MBM4630601.1"/>
    </source>
</evidence>
<dbReference type="Proteomes" id="UP000603463">
    <property type="component" value="Unassembled WGS sequence"/>
</dbReference>
<dbReference type="GO" id="GO:0019290">
    <property type="term" value="P:siderophore biosynthetic process"/>
    <property type="evidence" value="ECO:0007669"/>
    <property type="project" value="TreeGrafter"/>
</dbReference>
<dbReference type="PANTHER" id="PTHR38444">
    <property type="entry name" value="ENTEROBACTIN BIOSYNTHESIS PROTEIN YBDZ"/>
    <property type="match status" value="1"/>
</dbReference>
<dbReference type="Proteomes" id="UP000608063">
    <property type="component" value="Unassembled WGS sequence"/>
</dbReference>
<evidence type="ECO:0000313" key="2">
    <source>
        <dbReference type="EMBL" id="MBM4564403.1"/>
    </source>
</evidence>
<dbReference type="EMBL" id="WUXD01000097">
    <property type="protein sequence ID" value="MBM4630601.1"/>
    <property type="molecule type" value="Genomic_DNA"/>
</dbReference>
<dbReference type="EMBL" id="WUYZ01000002">
    <property type="protein sequence ID" value="NKS26614.1"/>
    <property type="molecule type" value="Genomic_DNA"/>
</dbReference>